<accession>A0A9X1MKZ2</accession>
<dbReference type="RefSeq" id="WP_230217286.1">
    <property type="nucleotide sequence ID" value="NZ_JAJKFT010000004.1"/>
</dbReference>
<proteinExistence type="predicted"/>
<evidence type="ECO:0000256" key="1">
    <source>
        <dbReference type="SAM" id="MobiDB-lite"/>
    </source>
</evidence>
<sequence length="134" mass="14036">MRLSLFLLCGLLIGTIGCGGGSSGPKTYAVTGSVTFDGQPVETGRILLRQLEGGGKAFAGDIINGKYKVDAEEGAAKVEVTASRLIPGKFDNSNGTPEPIGEMYIPAKYNSKSDLKADVTPSGDNEFSFELKSK</sequence>
<keyword evidence="3" id="KW-1185">Reference proteome</keyword>
<evidence type="ECO:0000313" key="3">
    <source>
        <dbReference type="Proteomes" id="UP001139103"/>
    </source>
</evidence>
<dbReference type="PROSITE" id="PS51257">
    <property type="entry name" value="PROKAR_LIPOPROTEIN"/>
    <property type="match status" value="1"/>
</dbReference>
<dbReference type="EMBL" id="JAJKFT010000004">
    <property type="protein sequence ID" value="MCC9628217.1"/>
    <property type="molecule type" value="Genomic_DNA"/>
</dbReference>
<comment type="caution">
    <text evidence="2">The sequence shown here is derived from an EMBL/GenBank/DDBJ whole genome shotgun (WGS) entry which is preliminary data.</text>
</comment>
<reference evidence="2" key="1">
    <citation type="submission" date="2021-11" db="EMBL/GenBank/DDBJ databases">
        <title>Genome sequence.</title>
        <authorList>
            <person name="Sun Q."/>
        </authorList>
    </citation>
    <scope>NUCLEOTIDE SEQUENCE</scope>
    <source>
        <strain evidence="2">JC732</strain>
    </source>
</reference>
<name>A0A9X1MKZ2_9BACT</name>
<gene>
    <name evidence="2" type="ORF">LOC68_07405</name>
</gene>
<evidence type="ECO:0008006" key="4">
    <source>
        <dbReference type="Google" id="ProtNLM"/>
    </source>
</evidence>
<dbReference type="AlphaFoldDB" id="A0A9X1MKZ2"/>
<protein>
    <recommendedName>
        <fullName evidence="4">Carboxypeptidase regulatory-like domain-containing protein</fullName>
    </recommendedName>
</protein>
<dbReference type="Proteomes" id="UP001139103">
    <property type="component" value="Unassembled WGS sequence"/>
</dbReference>
<organism evidence="2 3">
    <name type="scientific">Blastopirellula sediminis</name>
    <dbReference type="NCBI Taxonomy" id="2894196"/>
    <lineage>
        <taxon>Bacteria</taxon>
        <taxon>Pseudomonadati</taxon>
        <taxon>Planctomycetota</taxon>
        <taxon>Planctomycetia</taxon>
        <taxon>Pirellulales</taxon>
        <taxon>Pirellulaceae</taxon>
        <taxon>Blastopirellula</taxon>
    </lineage>
</organism>
<evidence type="ECO:0000313" key="2">
    <source>
        <dbReference type="EMBL" id="MCC9628217.1"/>
    </source>
</evidence>
<feature type="region of interest" description="Disordered" evidence="1">
    <location>
        <begin position="115"/>
        <end position="134"/>
    </location>
</feature>